<evidence type="ECO:0000313" key="1">
    <source>
        <dbReference type="EMBL" id="EFQ32722.1"/>
    </source>
</evidence>
<name>E3QPD4_COLGM</name>
<dbReference type="EMBL" id="GG697364">
    <property type="protein sequence ID" value="EFQ32722.1"/>
    <property type="molecule type" value="Genomic_DNA"/>
</dbReference>
<accession>E3QPD4</accession>
<protein>
    <submittedName>
        <fullName evidence="1">Uncharacterized protein</fullName>
    </submittedName>
</protein>
<evidence type="ECO:0000313" key="2">
    <source>
        <dbReference type="Proteomes" id="UP000008782"/>
    </source>
</evidence>
<dbReference type="AlphaFoldDB" id="E3QPD4"/>
<dbReference type="OrthoDB" id="5308957at2759"/>
<dbReference type="eggNOG" id="ENOG502RZNG">
    <property type="taxonomic scope" value="Eukaryota"/>
</dbReference>
<dbReference type="STRING" id="645133.E3QPD4"/>
<sequence length="236" mass="26773">MQVDLVNAITLLKQNKLQAAFRIINQSLDSMGRMIKSQDPEIFYMLSGCTLQLDDDMDKLLTVSISQMHGVVLGPQHPLSLVWNKLRHMLWVCRARTISMVAFDSAQFLETRLGIQNGAVYSAVTSMTSVLYSFRETDGKEFRMVLSKYATAAETYLAEGDSLRSCQWFLKLAGFQCTAGQYEPARYALTRAFALVQDGDKSSGSHWLIMEFCYYYLMANLHSECGTKWDAESLEY</sequence>
<proteinExistence type="predicted"/>
<reference evidence="2" key="1">
    <citation type="journal article" date="2012" name="Nat. Genet.">
        <title>Lifestyle transitions in plant pathogenic Colletotrichum fungi deciphered by genome and transcriptome analyses.</title>
        <authorList>
            <person name="O'Connell R.J."/>
            <person name="Thon M.R."/>
            <person name="Hacquard S."/>
            <person name="Amyotte S.G."/>
            <person name="Kleemann J."/>
            <person name="Torres M.F."/>
            <person name="Damm U."/>
            <person name="Buiate E.A."/>
            <person name="Epstein L."/>
            <person name="Alkan N."/>
            <person name="Altmueller J."/>
            <person name="Alvarado-Balderrama L."/>
            <person name="Bauser C.A."/>
            <person name="Becker C."/>
            <person name="Birren B.W."/>
            <person name="Chen Z."/>
            <person name="Choi J."/>
            <person name="Crouch J.A."/>
            <person name="Duvick J.P."/>
            <person name="Farman M.A."/>
            <person name="Gan P."/>
            <person name="Heiman D."/>
            <person name="Henrissat B."/>
            <person name="Howard R.J."/>
            <person name="Kabbage M."/>
            <person name="Koch C."/>
            <person name="Kracher B."/>
            <person name="Kubo Y."/>
            <person name="Law A.D."/>
            <person name="Lebrun M.-H."/>
            <person name="Lee Y.-H."/>
            <person name="Miyara I."/>
            <person name="Moore N."/>
            <person name="Neumann U."/>
            <person name="Nordstroem K."/>
            <person name="Panaccione D.G."/>
            <person name="Panstruga R."/>
            <person name="Place M."/>
            <person name="Proctor R.H."/>
            <person name="Prusky D."/>
            <person name="Rech G."/>
            <person name="Reinhardt R."/>
            <person name="Rollins J.A."/>
            <person name="Rounsley S."/>
            <person name="Schardl C.L."/>
            <person name="Schwartz D.C."/>
            <person name="Shenoy N."/>
            <person name="Shirasu K."/>
            <person name="Sikhakolli U.R."/>
            <person name="Stueber K."/>
            <person name="Sukno S.A."/>
            <person name="Sweigard J.A."/>
            <person name="Takano Y."/>
            <person name="Takahara H."/>
            <person name="Trail F."/>
            <person name="van der Does H.C."/>
            <person name="Voll L.M."/>
            <person name="Will I."/>
            <person name="Young S."/>
            <person name="Zeng Q."/>
            <person name="Zhang J."/>
            <person name="Zhou S."/>
            <person name="Dickman M.B."/>
            <person name="Schulze-Lefert P."/>
            <person name="Ver Loren van Themaat E."/>
            <person name="Ma L.-J."/>
            <person name="Vaillancourt L.J."/>
        </authorList>
    </citation>
    <scope>NUCLEOTIDE SEQUENCE [LARGE SCALE GENOMIC DNA]</scope>
    <source>
        <strain evidence="2">M1.001 / M2 / FGSC 10212</strain>
    </source>
</reference>
<dbReference type="Proteomes" id="UP000008782">
    <property type="component" value="Unassembled WGS sequence"/>
</dbReference>
<dbReference type="VEuPathDB" id="FungiDB:GLRG_07866"/>
<dbReference type="HOGENOM" id="CLU_1175336_0_0_1"/>
<dbReference type="GeneID" id="24413231"/>
<organism evidence="2">
    <name type="scientific">Colletotrichum graminicola (strain M1.001 / M2 / FGSC 10212)</name>
    <name type="common">Maize anthracnose fungus</name>
    <name type="synonym">Glomerella graminicola</name>
    <dbReference type="NCBI Taxonomy" id="645133"/>
    <lineage>
        <taxon>Eukaryota</taxon>
        <taxon>Fungi</taxon>
        <taxon>Dikarya</taxon>
        <taxon>Ascomycota</taxon>
        <taxon>Pezizomycotina</taxon>
        <taxon>Sordariomycetes</taxon>
        <taxon>Hypocreomycetidae</taxon>
        <taxon>Glomerellales</taxon>
        <taxon>Glomerellaceae</taxon>
        <taxon>Colletotrichum</taxon>
        <taxon>Colletotrichum graminicola species complex</taxon>
    </lineage>
</organism>
<gene>
    <name evidence="1" type="ORF">GLRG_07866</name>
</gene>
<dbReference type="RefSeq" id="XP_008096742.1">
    <property type="nucleotide sequence ID" value="XM_008098551.1"/>
</dbReference>
<keyword evidence="2" id="KW-1185">Reference proteome</keyword>